<evidence type="ECO:0000313" key="3">
    <source>
        <dbReference type="Proteomes" id="UP001321700"/>
    </source>
</evidence>
<dbReference type="InterPro" id="IPR027417">
    <property type="entry name" value="P-loop_NTPase"/>
</dbReference>
<protein>
    <submittedName>
        <fullName evidence="2">AAA family ATPase</fullName>
    </submittedName>
</protein>
<proteinExistence type="predicted"/>
<gene>
    <name evidence="2" type="ORF">RAE19_01070</name>
</gene>
<evidence type="ECO:0000256" key="1">
    <source>
        <dbReference type="SAM" id="MobiDB-lite"/>
    </source>
</evidence>
<dbReference type="RefSeq" id="WP_313873178.1">
    <property type="nucleotide sequence ID" value="NZ_JAVBIK010000001.1"/>
</dbReference>
<dbReference type="Pfam" id="PF13481">
    <property type="entry name" value="AAA_25"/>
    <property type="match status" value="1"/>
</dbReference>
<accession>A0ABU3KHU6</accession>
<evidence type="ECO:0000313" key="2">
    <source>
        <dbReference type="EMBL" id="MDT7517345.1"/>
    </source>
</evidence>
<feature type="compositionally biased region" description="Basic and acidic residues" evidence="1">
    <location>
        <begin position="393"/>
        <end position="411"/>
    </location>
</feature>
<sequence>MNPHDYEHFAAGLDDDLGIAVAINSVAAPARSTGATGQFGTEPLPKSTVVLTCGADLTPEPVQWLWPDWLALGKFHLLAGAPGQGKTTIAMGMAATVTIGGRWPDGSRCAAGNVLIWSGEDHYTDTLLPRLIAAGADRSRVFFVDGTRTGDAVRPFDPSTDTRTLKEAIQQIGSVRLIVIDPVSTAVAGDSHKNTEVRRGLQPLVDLATTINAALLGITHLSKGGQGSDPAQRVIGSIAFTAVARVVLVAARVKGEDGADKRILARSKSNIGPDNGGFEYHLAQVEALPGIDASRIEWGQAVEGSARDLLTDPAEGDDGTDHADAVGLLKAELTADCWTPVAVASKPLKDAGFNKKQIWNASKKLNVVRKKGGMGGGWYLRLPGGSDMALPSEDSKSPEGSEDSPSEKLEPLESSEIVHAANELVEVEL</sequence>
<dbReference type="Proteomes" id="UP001321700">
    <property type="component" value="Unassembled WGS sequence"/>
</dbReference>
<dbReference type="Gene3D" id="3.40.50.300">
    <property type="entry name" value="P-loop containing nucleotide triphosphate hydrolases"/>
    <property type="match status" value="1"/>
</dbReference>
<reference evidence="2 3" key="1">
    <citation type="submission" date="2023-08" db="EMBL/GenBank/DDBJ databases">
        <title>Rhodoferax potami sp. nov. and Rhodoferax mekongensis sp. nov., isolated from the Mekong River in Thailand.</title>
        <authorList>
            <person name="Kitikhun S."/>
            <person name="Charoenyingcharoen P."/>
            <person name="Siriarchawattana P."/>
            <person name="Likhitrattanapisal S."/>
            <person name="Nilsakha T."/>
            <person name="Chanpet A."/>
            <person name="Rattanawaree P."/>
            <person name="Ingsriswang S."/>
        </authorList>
    </citation>
    <scope>NUCLEOTIDE SEQUENCE [LARGE SCALE GENOMIC DNA]</scope>
    <source>
        <strain evidence="2 3">TBRC 17660</strain>
    </source>
</reference>
<organism evidence="2 3">
    <name type="scientific">Rhodoferax potami</name>
    <dbReference type="NCBI Taxonomy" id="3068338"/>
    <lineage>
        <taxon>Bacteria</taxon>
        <taxon>Pseudomonadati</taxon>
        <taxon>Pseudomonadota</taxon>
        <taxon>Betaproteobacteria</taxon>
        <taxon>Burkholderiales</taxon>
        <taxon>Comamonadaceae</taxon>
        <taxon>Rhodoferax</taxon>
    </lineage>
</organism>
<feature type="region of interest" description="Disordered" evidence="1">
    <location>
        <begin position="385"/>
        <end position="416"/>
    </location>
</feature>
<dbReference type="EMBL" id="JAVBIK010000001">
    <property type="protein sequence ID" value="MDT7517345.1"/>
    <property type="molecule type" value="Genomic_DNA"/>
</dbReference>
<keyword evidence="3" id="KW-1185">Reference proteome</keyword>
<comment type="caution">
    <text evidence="2">The sequence shown here is derived from an EMBL/GenBank/DDBJ whole genome shotgun (WGS) entry which is preliminary data.</text>
</comment>
<dbReference type="SUPFAM" id="SSF52540">
    <property type="entry name" value="P-loop containing nucleoside triphosphate hydrolases"/>
    <property type="match status" value="1"/>
</dbReference>
<name>A0ABU3KHU6_9BURK</name>